<reference evidence="2 3" key="1">
    <citation type="journal article" date="2016" name="Mol. Biol. Evol.">
        <title>Comparative Genomics of Early-Diverging Mushroom-Forming Fungi Provides Insights into the Origins of Lignocellulose Decay Capabilities.</title>
        <authorList>
            <person name="Nagy L.G."/>
            <person name="Riley R."/>
            <person name="Tritt A."/>
            <person name="Adam C."/>
            <person name="Daum C."/>
            <person name="Floudas D."/>
            <person name="Sun H."/>
            <person name="Yadav J.S."/>
            <person name="Pangilinan J."/>
            <person name="Larsson K.H."/>
            <person name="Matsuura K."/>
            <person name="Barry K."/>
            <person name="Labutti K."/>
            <person name="Kuo R."/>
            <person name="Ohm R.A."/>
            <person name="Bhattacharya S.S."/>
            <person name="Shirouzu T."/>
            <person name="Yoshinaga Y."/>
            <person name="Martin F.M."/>
            <person name="Grigoriev I.V."/>
            <person name="Hibbett D.S."/>
        </authorList>
    </citation>
    <scope>NUCLEOTIDE SEQUENCE [LARGE SCALE GENOMIC DNA]</scope>
    <source>
        <strain evidence="2 3">HHB12029</strain>
    </source>
</reference>
<dbReference type="CDD" id="cd09917">
    <property type="entry name" value="F-box_SF"/>
    <property type="match status" value="1"/>
</dbReference>
<keyword evidence="3" id="KW-1185">Reference proteome</keyword>
<dbReference type="InParanoid" id="A0A165CF01"/>
<evidence type="ECO:0000259" key="1">
    <source>
        <dbReference type="PROSITE" id="PS50181"/>
    </source>
</evidence>
<feature type="domain" description="F-box" evidence="1">
    <location>
        <begin position="3"/>
        <end position="50"/>
    </location>
</feature>
<dbReference type="PROSITE" id="PS50181">
    <property type="entry name" value="FBOX"/>
    <property type="match status" value="1"/>
</dbReference>
<name>A0A165CF01_EXIGL</name>
<dbReference type="Proteomes" id="UP000077266">
    <property type="component" value="Unassembled WGS sequence"/>
</dbReference>
<dbReference type="SMART" id="SM00256">
    <property type="entry name" value="FBOX"/>
    <property type="match status" value="1"/>
</dbReference>
<accession>A0A165CF01</accession>
<organism evidence="2 3">
    <name type="scientific">Exidia glandulosa HHB12029</name>
    <dbReference type="NCBI Taxonomy" id="1314781"/>
    <lineage>
        <taxon>Eukaryota</taxon>
        <taxon>Fungi</taxon>
        <taxon>Dikarya</taxon>
        <taxon>Basidiomycota</taxon>
        <taxon>Agaricomycotina</taxon>
        <taxon>Agaricomycetes</taxon>
        <taxon>Auriculariales</taxon>
        <taxon>Exidiaceae</taxon>
        <taxon>Exidia</taxon>
    </lineage>
</organism>
<gene>
    <name evidence="2" type="ORF">EXIGLDRAFT_702661</name>
</gene>
<evidence type="ECO:0000313" key="3">
    <source>
        <dbReference type="Proteomes" id="UP000077266"/>
    </source>
</evidence>
<dbReference type="EMBL" id="KV426330">
    <property type="protein sequence ID" value="KZV82347.1"/>
    <property type="molecule type" value="Genomic_DNA"/>
</dbReference>
<dbReference type="SUPFAM" id="SSF81383">
    <property type="entry name" value="F-box domain"/>
    <property type="match status" value="1"/>
</dbReference>
<sequence length="368" mass="41003">MTLDPTSRLPPELVTIVLDWLGQPDVLRAARISRRWRAIATGHPSFYAYLVLQSQYARLDSSCFDVGVTQGSVGVALYDLLQQPLPLLEAMDLQHMLAGTSPLSTNFLCGKSNLRMLSLSGWNLELFAPKLPIDQLAFKEVALPLIRCIQAPARLDLTQSTSGYDHELRIEGGGFERTFIRALCLDYELYGLGLEGLIAPIGERITHICVNWLCLRYYVNPTSSLGLTAVRRMEVDLTGLVRKRDSIFDYDVHRRHTTTAAIDIEWFDLDASSFQDTMPRNKGDTSSIDFVLSESSPTGKPIWLPAPKVLALAQRLGLHHLARNINLVLVHGVVIELEDVALLLTVFIDVTNSCACTDCIHEDYTIPV</sequence>
<dbReference type="InterPro" id="IPR001810">
    <property type="entry name" value="F-box_dom"/>
</dbReference>
<dbReference type="Pfam" id="PF12937">
    <property type="entry name" value="F-box-like"/>
    <property type="match status" value="1"/>
</dbReference>
<dbReference type="AlphaFoldDB" id="A0A165CF01"/>
<dbReference type="InterPro" id="IPR036047">
    <property type="entry name" value="F-box-like_dom_sf"/>
</dbReference>
<dbReference type="Gene3D" id="1.20.1280.50">
    <property type="match status" value="1"/>
</dbReference>
<evidence type="ECO:0000313" key="2">
    <source>
        <dbReference type="EMBL" id="KZV82347.1"/>
    </source>
</evidence>
<proteinExistence type="predicted"/>
<protein>
    <recommendedName>
        <fullName evidence="1">F-box domain-containing protein</fullName>
    </recommendedName>
</protein>